<keyword evidence="6 8" id="KW-0119">Carbohydrate metabolism</keyword>
<dbReference type="SUPFAM" id="SSF51556">
    <property type="entry name" value="Metallo-dependent hydrolases"/>
    <property type="match status" value="1"/>
</dbReference>
<dbReference type="GO" id="GO:0006046">
    <property type="term" value="P:N-acetylglucosamine catabolic process"/>
    <property type="evidence" value="ECO:0007669"/>
    <property type="project" value="TreeGrafter"/>
</dbReference>
<dbReference type="GO" id="GO:0106279">
    <property type="term" value="P:negative regulation of UDP-N-acetylglucosamine biosynthetic process"/>
    <property type="evidence" value="ECO:0007669"/>
    <property type="project" value="UniProtKB-ARBA"/>
</dbReference>
<dbReference type="RefSeq" id="XP_031554575.1">
    <property type="nucleotide sequence ID" value="XM_031698715.1"/>
</dbReference>
<dbReference type="InterPro" id="IPR011059">
    <property type="entry name" value="Metal-dep_hydrolase_composite"/>
</dbReference>
<dbReference type="KEGG" id="aten:116291532"/>
<evidence type="ECO:0000313" key="14">
    <source>
        <dbReference type="RefSeq" id="XP_031554575.1"/>
    </source>
</evidence>
<dbReference type="Gene3D" id="3.20.20.140">
    <property type="entry name" value="Metal-dependent hydrolases"/>
    <property type="match status" value="1"/>
</dbReference>
<comment type="cofactor">
    <cofactor evidence="11">
        <name>a divalent metal cation</name>
        <dbReference type="ChEBI" id="CHEBI:60240"/>
    </cofactor>
    <text evidence="11">Binds 1 divalent metal cation per subunit.</text>
</comment>
<evidence type="ECO:0000256" key="2">
    <source>
        <dbReference type="ARBA" id="ARBA00011899"/>
    </source>
</evidence>
<name>A0A6P8HPI0_ACTTE</name>
<dbReference type="PIRSF" id="PIRSF038994">
    <property type="entry name" value="NagA"/>
    <property type="match status" value="1"/>
</dbReference>
<dbReference type="Proteomes" id="UP000515163">
    <property type="component" value="Unplaced"/>
</dbReference>
<feature type="active site" description="Proton donor/acceptor" evidence="9">
    <location>
        <position position="284"/>
    </location>
</feature>
<feature type="binding site" evidence="11">
    <location>
        <position position="203"/>
    </location>
    <ligand>
        <name>Zn(2+)</name>
        <dbReference type="ChEBI" id="CHEBI:29105"/>
    </ligand>
</feature>
<organism evidence="13 14">
    <name type="scientific">Actinia tenebrosa</name>
    <name type="common">Australian red waratah sea anemone</name>
    <dbReference type="NCBI Taxonomy" id="6105"/>
    <lineage>
        <taxon>Eukaryota</taxon>
        <taxon>Metazoa</taxon>
        <taxon>Cnidaria</taxon>
        <taxon>Anthozoa</taxon>
        <taxon>Hexacorallia</taxon>
        <taxon>Actiniaria</taxon>
        <taxon>Actiniidae</taxon>
        <taxon>Actinia</taxon>
    </lineage>
</organism>
<comment type="catalytic activity">
    <reaction evidence="7 8">
        <text>N-acetyl-D-glucosamine 6-phosphate + H2O = D-glucosamine 6-phosphate + acetate</text>
        <dbReference type="Rhea" id="RHEA:22936"/>
        <dbReference type="ChEBI" id="CHEBI:15377"/>
        <dbReference type="ChEBI" id="CHEBI:30089"/>
        <dbReference type="ChEBI" id="CHEBI:57513"/>
        <dbReference type="ChEBI" id="CHEBI:58725"/>
        <dbReference type="EC" id="3.5.1.25"/>
    </reaction>
</comment>
<evidence type="ECO:0000259" key="12">
    <source>
        <dbReference type="Pfam" id="PF01979"/>
    </source>
</evidence>
<dbReference type="EC" id="3.5.1.25" evidence="2 8"/>
<dbReference type="FunCoup" id="A0A6P8HPI0">
    <property type="interactions" value="1095"/>
</dbReference>
<feature type="binding site" evidence="10">
    <location>
        <position position="235"/>
    </location>
    <ligand>
        <name>substrate</name>
    </ligand>
</feature>
<dbReference type="InParanoid" id="A0A6P8HPI0"/>
<evidence type="ECO:0000256" key="1">
    <source>
        <dbReference type="ARBA" id="ARBA00010716"/>
    </source>
</evidence>
<evidence type="ECO:0000256" key="9">
    <source>
        <dbReference type="PIRSR" id="PIRSR038994-1"/>
    </source>
</evidence>
<accession>A0A6P8HPI0</accession>
<proteinExistence type="inferred from homology"/>
<feature type="binding site" evidence="11">
    <location>
        <position position="135"/>
    </location>
    <ligand>
        <name>Zn(2+)</name>
        <dbReference type="ChEBI" id="CHEBI:29105"/>
    </ligand>
</feature>
<dbReference type="Gene3D" id="2.30.40.10">
    <property type="entry name" value="Urease, subunit C, domain 1"/>
    <property type="match status" value="1"/>
</dbReference>
<feature type="binding site" evidence="10">
    <location>
        <position position="146"/>
    </location>
    <ligand>
        <name>substrate</name>
    </ligand>
</feature>
<reference evidence="14" key="1">
    <citation type="submission" date="2025-08" db="UniProtKB">
        <authorList>
            <consortium name="RefSeq"/>
        </authorList>
    </citation>
    <scope>IDENTIFICATION</scope>
    <source>
        <tissue evidence="14">Tentacle</tissue>
    </source>
</reference>
<feature type="binding site" evidence="10">
    <location>
        <position position="262"/>
    </location>
    <ligand>
        <name>substrate</name>
    </ligand>
</feature>
<dbReference type="AlphaFoldDB" id="A0A6P8HPI0"/>
<dbReference type="InterPro" id="IPR032466">
    <property type="entry name" value="Metal_Hydrolase"/>
</dbReference>
<sequence>MSKLYKFFNCRLLRDGALIREDLWIRSGKILDPREVFWHEKMQADVEIDCGGLILAPGFIDVQINGGFGVDFSTPSDVMKEGVMKVAKGLLQHGCTSFCPTVITSEESLYKKVLPSIRRTPGGAHGATVLGLHVEGPFINPDKRGAHKEHLIKNLENINIKDLENFYGSLDDVSIITIAPEVAGDMDIITKLAKRKIVVSVGHSTADLTIAERAAVKGATFITHLFNAMLAFHHRDPGIVGLLTSTEIPVPIFYGLIADGIHTHPAATKIAHRSHPKGLVLITDAIISLGLPPGVHQFGPQTIEMHNEKATIAGTNTLAGSVASMDECVKRFRKMSGCSVVEALEAATLHPAQVLGIQDQKGTTNPGADADLILLDDSLTVHATFIAGNPVWLKKAGFVSRLIEAKFNLPRNILH</sequence>
<evidence type="ECO:0000256" key="6">
    <source>
        <dbReference type="ARBA" id="ARBA00023277"/>
    </source>
</evidence>
<dbReference type="GO" id="GO:0008448">
    <property type="term" value="F:N-acetylglucosamine-6-phosphate deacetylase activity"/>
    <property type="evidence" value="ECO:0007669"/>
    <property type="project" value="UniProtKB-UniRule"/>
</dbReference>
<dbReference type="CDD" id="cd00854">
    <property type="entry name" value="NagA"/>
    <property type="match status" value="1"/>
</dbReference>
<dbReference type="SUPFAM" id="SSF51338">
    <property type="entry name" value="Composite domain of metallo-dependent hydrolases"/>
    <property type="match status" value="1"/>
</dbReference>
<keyword evidence="5 8" id="KW-0378">Hydrolase</keyword>
<feature type="binding site" evidence="11">
    <location>
        <position position="224"/>
    </location>
    <ligand>
        <name>Zn(2+)</name>
        <dbReference type="ChEBI" id="CHEBI:29105"/>
    </ligand>
</feature>
<dbReference type="OrthoDB" id="10264777at2759"/>
<feature type="binding site" evidence="10">
    <location>
        <begin position="318"/>
        <end position="320"/>
    </location>
    <ligand>
        <name>substrate</name>
    </ligand>
</feature>
<evidence type="ECO:0000256" key="8">
    <source>
        <dbReference type="PIRNR" id="PIRNR038994"/>
    </source>
</evidence>
<dbReference type="GeneID" id="116291532"/>
<dbReference type="FunFam" id="3.20.20.140:FF:000023">
    <property type="entry name" value="N-acetylglucosamine-6-phosphate deacetylase"/>
    <property type="match status" value="1"/>
</dbReference>
<evidence type="ECO:0000256" key="10">
    <source>
        <dbReference type="PIRSR" id="PIRSR038994-2"/>
    </source>
</evidence>
<protein>
    <recommendedName>
        <fullName evidence="3 8">N-acetylglucosamine-6-phosphate deacetylase</fullName>
        <ecNumber evidence="2 8">3.5.1.25</ecNumber>
    </recommendedName>
</protein>
<keyword evidence="4 11" id="KW-0479">Metal-binding</keyword>
<dbReference type="GO" id="GO:0046872">
    <property type="term" value="F:metal ion binding"/>
    <property type="evidence" value="ECO:0007669"/>
    <property type="project" value="UniProtKB-KW"/>
</dbReference>
<dbReference type="PANTHER" id="PTHR11113:SF14">
    <property type="entry name" value="N-ACETYLGLUCOSAMINE-6-PHOSPHATE DEACETYLASE"/>
    <property type="match status" value="1"/>
</dbReference>
<dbReference type="InterPro" id="IPR003764">
    <property type="entry name" value="GlcNAc_6-P_deAcase"/>
</dbReference>
<feature type="domain" description="Amidohydrolase-related" evidence="12">
    <location>
        <begin position="54"/>
        <end position="391"/>
    </location>
</feature>
<dbReference type="InterPro" id="IPR006680">
    <property type="entry name" value="Amidohydro-rel"/>
</dbReference>
<keyword evidence="13" id="KW-1185">Reference proteome</keyword>
<evidence type="ECO:0000256" key="4">
    <source>
        <dbReference type="ARBA" id="ARBA00022723"/>
    </source>
</evidence>
<comment type="similarity">
    <text evidence="1 8">Belongs to the metallo-dependent hydrolases superfamily. NagA family.</text>
</comment>
<dbReference type="Pfam" id="PF01979">
    <property type="entry name" value="Amidohydro_1"/>
    <property type="match status" value="1"/>
</dbReference>
<gene>
    <name evidence="14" type="primary">LOC116291532</name>
</gene>
<evidence type="ECO:0000313" key="13">
    <source>
        <dbReference type="Proteomes" id="UP000515163"/>
    </source>
</evidence>
<evidence type="ECO:0000256" key="7">
    <source>
        <dbReference type="ARBA" id="ARBA00047647"/>
    </source>
</evidence>
<evidence type="ECO:0000256" key="3">
    <source>
        <dbReference type="ARBA" id="ARBA00018029"/>
    </source>
</evidence>
<evidence type="ECO:0000256" key="11">
    <source>
        <dbReference type="PIRSR" id="PIRSR038994-3"/>
    </source>
</evidence>
<evidence type="ECO:0000256" key="5">
    <source>
        <dbReference type="ARBA" id="ARBA00022801"/>
    </source>
</evidence>
<dbReference type="GO" id="GO:0019262">
    <property type="term" value="P:N-acetylneuraminate catabolic process"/>
    <property type="evidence" value="ECO:0007669"/>
    <property type="project" value="UniProtKB-ARBA"/>
</dbReference>
<dbReference type="NCBIfam" id="TIGR00221">
    <property type="entry name" value="nagA"/>
    <property type="match status" value="1"/>
</dbReference>
<dbReference type="PANTHER" id="PTHR11113">
    <property type="entry name" value="N-ACETYLGLUCOSAMINE-6-PHOSPHATE DEACETYLASE"/>
    <property type="match status" value="1"/>
</dbReference>
<feature type="binding site" evidence="10">
    <location>
        <begin position="227"/>
        <end position="228"/>
    </location>
    <ligand>
        <name>substrate</name>
    </ligand>
</feature>